<dbReference type="EMBL" id="CAJOBA010050948">
    <property type="protein sequence ID" value="CAF4239750.1"/>
    <property type="molecule type" value="Genomic_DNA"/>
</dbReference>
<name>A0A8S2FFX2_9BILA</name>
<accession>A0A8S2FFX2</accession>
<proteinExistence type="predicted"/>
<dbReference type="Proteomes" id="UP000677228">
    <property type="component" value="Unassembled WGS sequence"/>
</dbReference>
<evidence type="ECO:0000313" key="2">
    <source>
        <dbReference type="EMBL" id="CAF4239750.1"/>
    </source>
</evidence>
<evidence type="ECO:0000313" key="3">
    <source>
        <dbReference type="Proteomes" id="UP000677228"/>
    </source>
</evidence>
<dbReference type="EMBL" id="CAJNOK010029134">
    <property type="protein sequence ID" value="CAF1443939.1"/>
    <property type="molecule type" value="Genomic_DNA"/>
</dbReference>
<sequence length="443" mass="53069">MALLSASKYKSVGNRWYHTGGLILVPYDFKWTLFYDRDTYKYDGDKNRKDFMNKLNIFNQIFKCCQETKHLLLSTIDLSIIKEEFIEFIKYFAISFVNTEHYYLKLELDYSSKILHCFSFIKENHHHHILELFFKSFCFYRSIFLDKMLPSAIVHVSNAFDSNESSFYICKQFIEHLKYKSYNRKDTINDAIEFISEMIIVDTSNNCSVIIATMINKLLSSFIFDIRNNRSLLTIEELMNLLYLISLPFSDYDLSLQLISNYILNISFNCEQVINDIIPYLIKIIKYNKHHHREWLMSLYNYVIDIIVKYTSSISNIIKETWRFIYDEKETDCNCEHCSKLIQFIYDSKIYQHFIDTNINESIKAIESHLNEIIKYQIKLPLELLSDLWNNRIIITKVKTPYEYYKEQQEFYQTTLKRFINDMNITTNNKNKRTASVAQLDDQ</sequence>
<organism evidence="1 3">
    <name type="scientific">Didymodactylos carnosus</name>
    <dbReference type="NCBI Taxonomy" id="1234261"/>
    <lineage>
        <taxon>Eukaryota</taxon>
        <taxon>Metazoa</taxon>
        <taxon>Spiralia</taxon>
        <taxon>Gnathifera</taxon>
        <taxon>Rotifera</taxon>
        <taxon>Eurotatoria</taxon>
        <taxon>Bdelloidea</taxon>
        <taxon>Philodinida</taxon>
        <taxon>Philodinidae</taxon>
        <taxon>Didymodactylos</taxon>
    </lineage>
</organism>
<dbReference type="Proteomes" id="UP000682733">
    <property type="component" value="Unassembled WGS sequence"/>
</dbReference>
<protein>
    <submittedName>
        <fullName evidence="1">Uncharacterized protein</fullName>
    </submittedName>
</protein>
<reference evidence="1" key="1">
    <citation type="submission" date="2021-02" db="EMBL/GenBank/DDBJ databases">
        <authorList>
            <person name="Nowell W R."/>
        </authorList>
    </citation>
    <scope>NUCLEOTIDE SEQUENCE</scope>
</reference>
<gene>
    <name evidence="1" type="ORF">OVA965_LOCUS34553</name>
    <name evidence="2" type="ORF">TMI583_LOCUS35477</name>
</gene>
<dbReference type="AlphaFoldDB" id="A0A8S2FFX2"/>
<comment type="caution">
    <text evidence="1">The sequence shown here is derived from an EMBL/GenBank/DDBJ whole genome shotgun (WGS) entry which is preliminary data.</text>
</comment>
<evidence type="ECO:0000313" key="1">
    <source>
        <dbReference type="EMBL" id="CAF1443939.1"/>
    </source>
</evidence>